<dbReference type="InterPro" id="IPR005331">
    <property type="entry name" value="Sulfotransferase"/>
</dbReference>
<keyword evidence="1" id="KW-0808">Transferase</keyword>
<accession>A0A7X5LJQ0</accession>
<dbReference type="Proteomes" id="UP000470213">
    <property type="component" value="Unassembled WGS sequence"/>
</dbReference>
<name>A0A7X5LJQ0_9ALTE</name>
<comment type="caution">
    <text evidence="1">The sequence shown here is derived from an EMBL/GenBank/DDBJ whole genome shotgun (WGS) entry which is preliminary data.</text>
</comment>
<dbReference type="GO" id="GO:0016020">
    <property type="term" value="C:membrane"/>
    <property type="evidence" value="ECO:0007669"/>
    <property type="project" value="InterPro"/>
</dbReference>
<reference evidence="1 2" key="1">
    <citation type="submission" date="2020-01" db="EMBL/GenBank/DDBJ databases">
        <authorList>
            <person name="Chen J."/>
            <person name="Zhu S."/>
            <person name="Yang J."/>
        </authorList>
    </citation>
    <scope>NUCLEOTIDE SEQUENCE [LARGE SCALE GENOMIC DNA]</scope>
    <source>
        <strain evidence="1 2">345S023</strain>
    </source>
</reference>
<dbReference type="Gene3D" id="3.40.50.300">
    <property type="entry name" value="P-loop containing nucleotide triphosphate hydrolases"/>
    <property type="match status" value="1"/>
</dbReference>
<proteinExistence type="predicted"/>
<evidence type="ECO:0000313" key="1">
    <source>
        <dbReference type="EMBL" id="NDV89965.1"/>
    </source>
</evidence>
<dbReference type="Pfam" id="PF03567">
    <property type="entry name" value="Sulfotransfer_2"/>
    <property type="match status" value="1"/>
</dbReference>
<keyword evidence="2" id="KW-1185">Reference proteome</keyword>
<dbReference type="InterPro" id="IPR027417">
    <property type="entry name" value="P-loop_NTPase"/>
</dbReference>
<dbReference type="SUPFAM" id="SSF52540">
    <property type="entry name" value="P-loop containing nucleoside triphosphate hydrolases"/>
    <property type="match status" value="1"/>
</dbReference>
<dbReference type="AlphaFoldDB" id="A0A7X5LJQ0"/>
<dbReference type="GO" id="GO:0008146">
    <property type="term" value="F:sulfotransferase activity"/>
    <property type="evidence" value="ECO:0007669"/>
    <property type="project" value="InterPro"/>
</dbReference>
<evidence type="ECO:0000313" key="2">
    <source>
        <dbReference type="Proteomes" id="UP000470213"/>
    </source>
</evidence>
<dbReference type="RefSeq" id="WP_163083563.1">
    <property type="nucleotide sequence ID" value="NZ_JAAAWN010000002.1"/>
</dbReference>
<sequence>MPLYLNEQQSVLFLHIPKTGGTTIESWLADSGKYEQLLFSQKKLDDLKVTPQHFGYETLIKITNGLVRPHEYKFAIVRNPFDRIVSEFFYRVKLNNIDLGRKPEELFSSWVIHNLTKYKRNNAIFDNHLRPQSYFVSKGVEVFRFEDGIQNAINTIGEKLGIEVIGEVKAKKVSCRKEILWSEASAKLVLEIYAEDFKKFKYPRDTYKNHLNCSYLKNIKNNAIYIYHGLKRKI</sequence>
<organism evidence="1 2">
    <name type="scientific">Alteromonas profundi</name>
    <dbReference type="NCBI Taxonomy" id="2696062"/>
    <lineage>
        <taxon>Bacteria</taxon>
        <taxon>Pseudomonadati</taxon>
        <taxon>Pseudomonadota</taxon>
        <taxon>Gammaproteobacteria</taxon>
        <taxon>Alteromonadales</taxon>
        <taxon>Alteromonadaceae</taxon>
        <taxon>Alteromonas/Salinimonas group</taxon>
        <taxon>Alteromonas</taxon>
    </lineage>
</organism>
<protein>
    <submittedName>
        <fullName evidence="1">Sulfotransferase family 2 domain-containing protein</fullName>
    </submittedName>
</protein>
<gene>
    <name evidence="1" type="ORF">GTH32_01980</name>
</gene>
<dbReference type="EMBL" id="JAAAWN010000002">
    <property type="protein sequence ID" value="NDV89965.1"/>
    <property type="molecule type" value="Genomic_DNA"/>
</dbReference>